<dbReference type="Gene3D" id="3.30.1330.10">
    <property type="entry name" value="PurM-like, N-terminal domain"/>
    <property type="match status" value="1"/>
</dbReference>
<name>A0A1J5RGQ9_9ZZZZ</name>
<keyword evidence="3" id="KW-0418">Kinase</keyword>
<evidence type="ECO:0000259" key="2">
    <source>
        <dbReference type="Pfam" id="PF02769"/>
    </source>
</evidence>
<dbReference type="PANTHER" id="PTHR30270">
    <property type="entry name" value="THIAMINE-MONOPHOSPHATE KINASE"/>
    <property type="match status" value="1"/>
</dbReference>
<dbReference type="InterPro" id="IPR036921">
    <property type="entry name" value="PurM-like_N_sf"/>
</dbReference>
<protein>
    <submittedName>
        <fullName evidence="3">Thiamine-monophosphate kinase</fullName>
        <ecNumber evidence="3">2.7.4.16</ecNumber>
    </submittedName>
</protein>
<dbReference type="AlphaFoldDB" id="A0A1J5RGQ9"/>
<dbReference type="InterPro" id="IPR010918">
    <property type="entry name" value="PurM-like_C_dom"/>
</dbReference>
<dbReference type="Pfam" id="PF00586">
    <property type="entry name" value="AIRS"/>
    <property type="match status" value="1"/>
</dbReference>
<comment type="caution">
    <text evidence="3">The sequence shown here is derived from an EMBL/GenBank/DDBJ whole genome shotgun (WGS) entry which is preliminary data.</text>
</comment>
<dbReference type="GO" id="GO:0009030">
    <property type="term" value="F:thiamine-phosphate kinase activity"/>
    <property type="evidence" value="ECO:0007669"/>
    <property type="project" value="UniProtKB-EC"/>
</dbReference>
<dbReference type="CDD" id="cd02194">
    <property type="entry name" value="ThiL"/>
    <property type="match status" value="1"/>
</dbReference>
<dbReference type="PANTHER" id="PTHR30270:SF0">
    <property type="entry name" value="THIAMINE-MONOPHOSPHATE KINASE"/>
    <property type="match status" value="1"/>
</dbReference>
<dbReference type="NCBIfam" id="TIGR01379">
    <property type="entry name" value="thiL"/>
    <property type="match status" value="1"/>
</dbReference>
<feature type="domain" description="PurM-like N-terminal" evidence="1">
    <location>
        <begin position="23"/>
        <end position="132"/>
    </location>
</feature>
<evidence type="ECO:0000313" key="3">
    <source>
        <dbReference type="EMBL" id="OIQ95304.1"/>
    </source>
</evidence>
<dbReference type="PIRSF" id="PIRSF005303">
    <property type="entry name" value="Thiam_monoph_kin"/>
    <property type="match status" value="1"/>
</dbReference>
<feature type="domain" description="PurM-like C-terminal" evidence="2">
    <location>
        <begin position="146"/>
        <end position="311"/>
    </location>
</feature>
<dbReference type="SUPFAM" id="SSF55326">
    <property type="entry name" value="PurM N-terminal domain-like"/>
    <property type="match status" value="1"/>
</dbReference>
<organism evidence="3">
    <name type="scientific">mine drainage metagenome</name>
    <dbReference type="NCBI Taxonomy" id="410659"/>
    <lineage>
        <taxon>unclassified sequences</taxon>
        <taxon>metagenomes</taxon>
        <taxon>ecological metagenomes</taxon>
    </lineage>
</organism>
<reference evidence="3" key="1">
    <citation type="submission" date="2016-10" db="EMBL/GenBank/DDBJ databases">
        <title>Sequence of Gallionella enrichment culture.</title>
        <authorList>
            <person name="Poehlein A."/>
            <person name="Muehling M."/>
            <person name="Daniel R."/>
        </authorList>
    </citation>
    <scope>NUCLEOTIDE SEQUENCE</scope>
</reference>
<proteinExistence type="inferred from homology"/>
<dbReference type="InterPro" id="IPR006283">
    <property type="entry name" value="ThiL-like"/>
</dbReference>
<dbReference type="GO" id="GO:0009228">
    <property type="term" value="P:thiamine biosynthetic process"/>
    <property type="evidence" value="ECO:0007669"/>
    <property type="project" value="InterPro"/>
</dbReference>
<dbReference type="EMBL" id="MLJW01000169">
    <property type="protein sequence ID" value="OIQ95304.1"/>
    <property type="molecule type" value="Genomic_DNA"/>
</dbReference>
<accession>A0A1J5RGQ9</accession>
<dbReference type="SUPFAM" id="SSF56042">
    <property type="entry name" value="PurM C-terminal domain-like"/>
    <property type="match status" value="1"/>
</dbReference>
<gene>
    <name evidence="3" type="primary">thiL_6</name>
    <name evidence="3" type="ORF">GALL_226790</name>
</gene>
<evidence type="ECO:0000259" key="1">
    <source>
        <dbReference type="Pfam" id="PF00586"/>
    </source>
</evidence>
<dbReference type="Pfam" id="PF02769">
    <property type="entry name" value="AIRS_C"/>
    <property type="match status" value="1"/>
</dbReference>
<keyword evidence="3" id="KW-0808">Transferase</keyword>
<sequence>MSEFDLIHQHFTRKTQHTNLGVGDDAALISVSSNTELAISTDMLVAGTHFFPDADPYKLGWKSLAVNVSDMAAMGANPKWATLAIALPNNNSEWLSQFSTGFFACADAFNIDLIGGDTTRGPLTISIQIMGEIPTGQSIKRSGAKVDDEIWVSGNLGCAALALAHMQGKLTLPYEVFASSAKALHTPQPRVALGLALRGLANSAIDISDGLLADLGHILECSNVGANLQFSKIPHAEYLSTSLIAPISNNDNMGTSYNKTFLNMLLAGGDDYELCFTASVESHDKIIKLSETLDLTLNVIGHIRSDSGLTVHGLDNQILDFKETGFDHFA</sequence>
<dbReference type="Gene3D" id="3.90.650.10">
    <property type="entry name" value="PurM-like C-terminal domain"/>
    <property type="match status" value="1"/>
</dbReference>
<dbReference type="EC" id="2.7.4.16" evidence="3"/>
<dbReference type="HAMAP" id="MF_02128">
    <property type="entry name" value="TMP_kinase"/>
    <property type="match status" value="1"/>
</dbReference>
<dbReference type="InterPro" id="IPR036676">
    <property type="entry name" value="PurM-like_C_sf"/>
</dbReference>
<dbReference type="InterPro" id="IPR016188">
    <property type="entry name" value="PurM-like_N"/>
</dbReference>